<dbReference type="InterPro" id="IPR011990">
    <property type="entry name" value="TPR-like_helical_dom_sf"/>
</dbReference>
<proteinExistence type="inferred from homology"/>
<name>A0ABQ8HVD9_9ROSI</name>
<dbReference type="Pfam" id="PF13041">
    <property type="entry name" value="PPR_2"/>
    <property type="match status" value="1"/>
</dbReference>
<dbReference type="PANTHER" id="PTHR47936">
    <property type="entry name" value="PPR_LONG DOMAIN-CONTAINING PROTEIN"/>
    <property type="match status" value="1"/>
</dbReference>
<feature type="repeat" description="PPR" evidence="3">
    <location>
        <begin position="374"/>
        <end position="408"/>
    </location>
</feature>
<evidence type="ECO:0000256" key="1">
    <source>
        <dbReference type="ARBA" id="ARBA00007626"/>
    </source>
</evidence>
<comment type="caution">
    <text evidence="4">The sequence shown here is derived from an EMBL/GenBank/DDBJ whole genome shotgun (WGS) entry which is preliminary data.</text>
</comment>
<protein>
    <recommendedName>
        <fullName evidence="6">Pentatricopeptide repeat-containing protein</fullName>
    </recommendedName>
</protein>
<feature type="repeat" description="PPR" evidence="3">
    <location>
        <begin position="304"/>
        <end position="338"/>
    </location>
</feature>
<organism evidence="4 5">
    <name type="scientific">Xanthoceras sorbifolium</name>
    <dbReference type="NCBI Taxonomy" id="99658"/>
    <lineage>
        <taxon>Eukaryota</taxon>
        <taxon>Viridiplantae</taxon>
        <taxon>Streptophyta</taxon>
        <taxon>Embryophyta</taxon>
        <taxon>Tracheophyta</taxon>
        <taxon>Spermatophyta</taxon>
        <taxon>Magnoliopsida</taxon>
        <taxon>eudicotyledons</taxon>
        <taxon>Gunneridae</taxon>
        <taxon>Pentapetalae</taxon>
        <taxon>rosids</taxon>
        <taxon>malvids</taxon>
        <taxon>Sapindales</taxon>
        <taxon>Sapindaceae</taxon>
        <taxon>Xanthoceroideae</taxon>
        <taxon>Xanthoceras</taxon>
    </lineage>
</organism>
<dbReference type="PROSITE" id="PS51375">
    <property type="entry name" value="PPR"/>
    <property type="match status" value="3"/>
</dbReference>
<dbReference type="InterPro" id="IPR002885">
    <property type="entry name" value="PPR_rpt"/>
</dbReference>
<keyword evidence="2" id="KW-0677">Repeat</keyword>
<dbReference type="Gene3D" id="1.25.40.10">
    <property type="entry name" value="Tetratricopeptide repeat domain"/>
    <property type="match status" value="2"/>
</dbReference>
<dbReference type="PANTHER" id="PTHR47936:SF3">
    <property type="entry name" value="PENTACOTRIPEPTIDE-REPEAT REGION OF PRORP DOMAIN-CONTAINING PROTEIN"/>
    <property type="match status" value="1"/>
</dbReference>
<dbReference type="EMBL" id="JAFEMO010000007">
    <property type="protein sequence ID" value="KAH7568331.1"/>
    <property type="molecule type" value="Genomic_DNA"/>
</dbReference>
<evidence type="ECO:0000256" key="3">
    <source>
        <dbReference type="PROSITE-ProRule" id="PRU00708"/>
    </source>
</evidence>
<gene>
    <name evidence="4" type="ORF">JRO89_XS07G0277000</name>
</gene>
<feature type="repeat" description="PPR" evidence="3">
    <location>
        <begin position="339"/>
        <end position="373"/>
    </location>
</feature>
<dbReference type="Proteomes" id="UP000827721">
    <property type="component" value="Unassembled WGS sequence"/>
</dbReference>
<keyword evidence="5" id="KW-1185">Reference proteome</keyword>
<reference evidence="4 5" key="1">
    <citation type="submission" date="2021-02" db="EMBL/GenBank/DDBJ databases">
        <title>Plant Genome Project.</title>
        <authorList>
            <person name="Zhang R.-G."/>
        </authorList>
    </citation>
    <scope>NUCLEOTIDE SEQUENCE [LARGE SCALE GENOMIC DNA]</scope>
    <source>
        <tissue evidence="4">Leaves</tissue>
    </source>
</reference>
<comment type="similarity">
    <text evidence="1">Belongs to the PPR family. P subfamily.</text>
</comment>
<evidence type="ECO:0008006" key="6">
    <source>
        <dbReference type="Google" id="ProtNLM"/>
    </source>
</evidence>
<evidence type="ECO:0000256" key="2">
    <source>
        <dbReference type="ARBA" id="ARBA00022737"/>
    </source>
</evidence>
<dbReference type="Pfam" id="PF01535">
    <property type="entry name" value="PPR"/>
    <property type="match status" value="1"/>
</dbReference>
<evidence type="ECO:0000313" key="4">
    <source>
        <dbReference type="EMBL" id="KAH7568331.1"/>
    </source>
</evidence>
<accession>A0ABQ8HVD9</accession>
<sequence>MELSKSSRKKLTYLSISNPFNYLFLHSPQSSSSLSSPQFKTLVSPKPCQTSIFNRTQFLTEPTSHPYFPSISSTGSSSFCSPIHPSSLSSQFSSFSSCNGCKNQILNLRFLKSYSYNRFRWFSLASFGNNNSRVGDVTPKQVSDFIELIRSGDDEMESKLTSMNVSLSVASAVEIFRVLNSEKISALRFLDWIKLFQPELYCNSDVCSLAIDNCGRLDDYETMRGLLGDFGVNQVCLTDKAFGFLNVMISSKASTRKCISRVVEVLNRVGGSCCVSGVRALIEMLSVLGSFEMAKYVIIKTSKKLSYFNILIREMCLRHDFRGAQDLLNEMRQVGCEPSTLTYNYIISSLCKNGKNAEALELFKEMQEHNYPPDAATYEIFIWNSCRLGEFDVAFQYLDDMAVRGLEPRHSTHAAFIKSYFSLQRFKEAYEYVVNSADKYKRSSNVMYSWLASLHLKNNNGVMAHNVLLEMMNKGLRPHFTVYIKVLKSLRKSGRDNLAGYLTTAFSSLRSESSVEAK</sequence>
<dbReference type="NCBIfam" id="TIGR00756">
    <property type="entry name" value="PPR"/>
    <property type="match status" value="2"/>
</dbReference>
<evidence type="ECO:0000313" key="5">
    <source>
        <dbReference type="Proteomes" id="UP000827721"/>
    </source>
</evidence>